<dbReference type="PANTHER" id="PTHR33233:SF14">
    <property type="entry name" value="ENDONUCLEASE_EXONUCLEASE_PHOSPHATASE"/>
    <property type="match status" value="1"/>
</dbReference>
<dbReference type="InterPro" id="IPR025558">
    <property type="entry name" value="DUF4283"/>
</dbReference>
<feature type="domain" description="DUF4283" evidence="2">
    <location>
        <begin position="189"/>
        <end position="269"/>
    </location>
</feature>
<protein>
    <recommendedName>
        <fullName evidence="2">DUF4283 domain-containing protein</fullName>
    </recommendedName>
</protein>
<accession>A0AAV0FI66</accession>
<name>A0AAV0FI66_9ASTE</name>
<evidence type="ECO:0000313" key="4">
    <source>
        <dbReference type="Proteomes" id="UP001152523"/>
    </source>
</evidence>
<dbReference type="EMBL" id="CAMAPF010000984">
    <property type="protein sequence ID" value="CAH9135063.1"/>
    <property type="molecule type" value="Genomic_DNA"/>
</dbReference>
<dbReference type="PANTHER" id="PTHR33233">
    <property type="entry name" value="ENDONUCLEASE/EXONUCLEASE/PHOSPHATASE"/>
    <property type="match status" value="1"/>
</dbReference>
<organism evidence="3 4">
    <name type="scientific">Cuscuta epithymum</name>
    <dbReference type="NCBI Taxonomy" id="186058"/>
    <lineage>
        <taxon>Eukaryota</taxon>
        <taxon>Viridiplantae</taxon>
        <taxon>Streptophyta</taxon>
        <taxon>Embryophyta</taxon>
        <taxon>Tracheophyta</taxon>
        <taxon>Spermatophyta</taxon>
        <taxon>Magnoliopsida</taxon>
        <taxon>eudicotyledons</taxon>
        <taxon>Gunneridae</taxon>
        <taxon>Pentapetalae</taxon>
        <taxon>asterids</taxon>
        <taxon>lamiids</taxon>
        <taxon>Solanales</taxon>
        <taxon>Convolvulaceae</taxon>
        <taxon>Cuscuteae</taxon>
        <taxon>Cuscuta</taxon>
        <taxon>Cuscuta subgen. Cuscuta</taxon>
    </lineage>
</organism>
<evidence type="ECO:0000256" key="1">
    <source>
        <dbReference type="SAM" id="MobiDB-lite"/>
    </source>
</evidence>
<gene>
    <name evidence="3" type="ORF">CEPIT_LOCUS34226</name>
</gene>
<reference evidence="3" key="1">
    <citation type="submission" date="2022-07" db="EMBL/GenBank/DDBJ databases">
        <authorList>
            <person name="Macas J."/>
            <person name="Novak P."/>
            <person name="Neumann P."/>
        </authorList>
    </citation>
    <scope>NUCLEOTIDE SEQUENCE</scope>
</reference>
<keyword evidence="4" id="KW-1185">Reference proteome</keyword>
<feature type="region of interest" description="Disordered" evidence="1">
    <location>
        <begin position="1"/>
        <end position="32"/>
    </location>
</feature>
<evidence type="ECO:0000313" key="3">
    <source>
        <dbReference type="EMBL" id="CAH9135063.1"/>
    </source>
</evidence>
<comment type="caution">
    <text evidence="3">The sequence shown here is derived from an EMBL/GenBank/DDBJ whole genome shotgun (WGS) entry which is preliminary data.</text>
</comment>
<dbReference type="AlphaFoldDB" id="A0AAV0FI66"/>
<dbReference type="Pfam" id="PF14111">
    <property type="entry name" value="DUF4283"/>
    <property type="match status" value="1"/>
</dbReference>
<dbReference type="Proteomes" id="UP001152523">
    <property type="component" value="Unassembled WGS sequence"/>
</dbReference>
<sequence>MPKLTGKKEKKKEVLQPTKSSSRLKEKAQAREMEDAISAMDQISDSEFEDEIQKCEAEDSSKLEKVLEEGGEVNSSPLIKNDVVVKTIDHSREVNEPIMEIVVEPTVKTVHTGNVENQHDPMANIDAYAVPLGNSMVTNPLSLKETVPKQPFASLFKDNREPSKGMKLRYIEPVGEFIDLSKRIMPSITDLWGFCLVGYFAGRFPGIRPIQEFVAKWGVQCHIRQHDRGWVIFKFNSEEARGKILMEGPYSLFGKSLYLKVLSDDFAFDSEEFLKVPIWVKFPFLPMQVWDEEVISEIASRVGLPLTTDRVTQEKARSNFARVLIEVDASKPSPLRLRIKMPNGRFH</sequence>
<feature type="compositionally biased region" description="Basic and acidic residues" evidence="1">
    <location>
        <begin position="23"/>
        <end position="32"/>
    </location>
</feature>
<evidence type="ECO:0000259" key="2">
    <source>
        <dbReference type="Pfam" id="PF14111"/>
    </source>
</evidence>
<proteinExistence type="predicted"/>